<dbReference type="Proteomes" id="UP000789595">
    <property type="component" value="Unassembled WGS sequence"/>
</dbReference>
<gene>
    <name evidence="3" type="ORF">PECAL_3P16030</name>
</gene>
<proteinExistence type="predicted"/>
<comment type="caution">
    <text evidence="3">The sequence shown here is derived from an EMBL/GenBank/DDBJ whole genome shotgun (WGS) entry which is preliminary data.</text>
</comment>
<dbReference type="AlphaFoldDB" id="A0A8J2X2H1"/>
<evidence type="ECO:0000256" key="2">
    <source>
        <dbReference type="SAM" id="SignalP"/>
    </source>
</evidence>
<protein>
    <submittedName>
        <fullName evidence="3">Uncharacterized protein</fullName>
    </submittedName>
</protein>
<accession>A0A8J2X2H1</accession>
<feature type="compositionally biased region" description="Basic and acidic residues" evidence="1">
    <location>
        <begin position="191"/>
        <end position="211"/>
    </location>
</feature>
<evidence type="ECO:0000256" key="1">
    <source>
        <dbReference type="SAM" id="MobiDB-lite"/>
    </source>
</evidence>
<keyword evidence="2" id="KW-0732">Signal</keyword>
<keyword evidence="4" id="KW-1185">Reference proteome</keyword>
<organism evidence="3 4">
    <name type="scientific">Pelagomonas calceolata</name>
    <dbReference type="NCBI Taxonomy" id="35677"/>
    <lineage>
        <taxon>Eukaryota</taxon>
        <taxon>Sar</taxon>
        <taxon>Stramenopiles</taxon>
        <taxon>Ochrophyta</taxon>
        <taxon>Pelagophyceae</taxon>
        <taxon>Pelagomonadales</taxon>
        <taxon>Pelagomonadaceae</taxon>
        <taxon>Pelagomonas</taxon>
    </lineage>
</organism>
<feature type="signal peptide" evidence="2">
    <location>
        <begin position="1"/>
        <end position="16"/>
    </location>
</feature>
<dbReference type="OrthoDB" id="10542939at2759"/>
<feature type="region of interest" description="Disordered" evidence="1">
    <location>
        <begin position="191"/>
        <end position="218"/>
    </location>
</feature>
<evidence type="ECO:0000313" key="4">
    <source>
        <dbReference type="Proteomes" id="UP000789595"/>
    </source>
</evidence>
<sequence>MLRALLLPNIAAALLGGPAFTATRCTYDEVSELASPSEPVDGDVWVKVTENAAPSLDLTSAMAAATSEPSIVVGAPAACGRLRPGPNPVIDVLRSSIAKEQVDRCGASMDACIEKLLECWLENLGDDEFESLGASATLYTSDAFERFGFAEIEFPDLTALGRGEPIVTHRARLSAAILACDARGSAALAEELRRQPPPSGKEEAAAPKKDPWAGAFKL</sequence>
<reference evidence="3" key="1">
    <citation type="submission" date="2021-11" db="EMBL/GenBank/DDBJ databases">
        <authorList>
            <consortium name="Genoscope - CEA"/>
            <person name="William W."/>
        </authorList>
    </citation>
    <scope>NUCLEOTIDE SEQUENCE</scope>
</reference>
<feature type="chain" id="PRO_5035269534" evidence="2">
    <location>
        <begin position="17"/>
        <end position="218"/>
    </location>
</feature>
<name>A0A8J2X2H1_9STRA</name>
<evidence type="ECO:0000313" key="3">
    <source>
        <dbReference type="EMBL" id="CAH0371651.1"/>
    </source>
</evidence>
<dbReference type="EMBL" id="CAKKNE010000003">
    <property type="protein sequence ID" value="CAH0371651.1"/>
    <property type="molecule type" value="Genomic_DNA"/>
</dbReference>